<dbReference type="EMBL" id="JACAZI010000017">
    <property type="protein sequence ID" value="KAF7342356.1"/>
    <property type="molecule type" value="Genomic_DNA"/>
</dbReference>
<keyword evidence="3" id="KW-1185">Reference proteome</keyword>
<name>A0A8H7CND3_9AGAR</name>
<organism evidence="2 3">
    <name type="scientific">Mycena venus</name>
    <dbReference type="NCBI Taxonomy" id="2733690"/>
    <lineage>
        <taxon>Eukaryota</taxon>
        <taxon>Fungi</taxon>
        <taxon>Dikarya</taxon>
        <taxon>Basidiomycota</taxon>
        <taxon>Agaricomycotina</taxon>
        <taxon>Agaricomycetes</taxon>
        <taxon>Agaricomycetidae</taxon>
        <taxon>Agaricales</taxon>
        <taxon>Marasmiineae</taxon>
        <taxon>Mycenaceae</taxon>
        <taxon>Mycena</taxon>
    </lineage>
</organism>
<dbReference type="Proteomes" id="UP000620124">
    <property type="component" value="Unassembled WGS sequence"/>
</dbReference>
<dbReference type="OrthoDB" id="2745898at2759"/>
<evidence type="ECO:0000256" key="1">
    <source>
        <dbReference type="SAM" id="MobiDB-lite"/>
    </source>
</evidence>
<proteinExistence type="predicted"/>
<gene>
    <name evidence="2" type="ORF">MVEN_01824200</name>
</gene>
<feature type="region of interest" description="Disordered" evidence="1">
    <location>
        <begin position="336"/>
        <end position="362"/>
    </location>
</feature>
<evidence type="ECO:0000313" key="2">
    <source>
        <dbReference type="EMBL" id="KAF7342356.1"/>
    </source>
</evidence>
<feature type="compositionally biased region" description="Acidic residues" evidence="1">
    <location>
        <begin position="352"/>
        <end position="362"/>
    </location>
</feature>
<comment type="caution">
    <text evidence="2">The sequence shown here is derived from an EMBL/GenBank/DDBJ whole genome shotgun (WGS) entry which is preliminary data.</text>
</comment>
<sequence length="427" mass="47571">MSQVPQELIDAILELVPEKSLLACALTATSFVKTSQRRIFRWMSIVKIPAYERIATILTKSPHLGQYVHFLALHIAAIPADWAPLKNILSTMTELERLTITGDANAPARNQLGLNPCLIELLSVPSLLCVGLDDLSDVPASVVTKALETFEEVSLSRLTIDAGDVGEGSTESTPPTESDFLWHLNVTMDAWESIIPFLFQPRKMGYLKYLSRLSLTIMPIPESLRGAFTATLTACAPSLERLELEFSAAFALPTLPVLWHLELWVHSDTAVDVHPDTFPTAISTGLAAAPHLGILTVAVRERPVGRHLFNWGILTLIHSDAWVALEDQFLEAHNRRPASPSVPVGESRGEPEDNAPPDDQDEDEAQFDALEEVHFSLRYFQHEPDRYSAFMADLRAKLPRTRAAGLLTFSHHSTFRHPMDRFSREYD</sequence>
<accession>A0A8H7CND3</accession>
<evidence type="ECO:0000313" key="3">
    <source>
        <dbReference type="Proteomes" id="UP000620124"/>
    </source>
</evidence>
<evidence type="ECO:0008006" key="4">
    <source>
        <dbReference type="Google" id="ProtNLM"/>
    </source>
</evidence>
<protein>
    <recommendedName>
        <fullName evidence="4">F-box domain-containing protein</fullName>
    </recommendedName>
</protein>
<dbReference type="AlphaFoldDB" id="A0A8H7CND3"/>
<reference evidence="2" key="1">
    <citation type="submission" date="2020-05" db="EMBL/GenBank/DDBJ databases">
        <title>Mycena genomes resolve the evolution of fungal bioluminescence.</title>
        <authorList>
            <person name="Tsai I.J."/>
        </authorList>
    </citation>
    <scope>NUCLEOTIDE SEQUENCE</scope>
    <source>
        <strain evidence="2">CCC161011</strain>
    </source>
</reference>